<evidence type="ECO:0000313" key="2">
    <source>
        <dbReference type="EMBL" id="ACL62391.1"/>
    </source>
</evidence>
<name>B8IQU6_METNO</name>
<dbReference type="RefSeq" id="WP_015933943.1">
    <property type="nucleotide sequence ID" value="NC_011894.1"/>
</dbReference>
<evidence type="ECO:0000313" key="3">
    <source>
        <dbReference type="Proteomes" id="UP000008207"/>
    </source>
</evidence>
<reference evidence="2 3" key="1">
    <citation type="submission" date="2009-01" db="EMBL/GenBank/DDBJ databases">
        <title>Complete sequence of chromosome of Methylobacterium nodulans ORS 2060.</title>
        <authorList>
            <consortium name="US DOE Joint Genome Institute"/>
            <person name="Lucas S."/>
            <person name="Copeland A."/>
            <person name="Lapidus A."/>
            <person name="Glavina del Rio T."/>
            <person name="Dalin E."/>
            <person name="Tice H."/>
            <person name="Bruce D."/>
            <person name="Goodwin L."/>
            <person name="Pitluck S."/>
            <person name="Sims D."/>
            <person name="Brettin T."/>
            <person name="Detter J.C."/>
            <person name="Han C."/>
            <person name="Larimer F."/>
            <person name="Land M."/>
            <person name="Hauser L."/>
            <person name="Kyrpides N."/>
            <person name="Ivanova N."/>
            <person name="Marx C.J."/>
            <person name="Richardson P."/>
        </authorList>
    </citation>
    <scope>NUCLEOTIDE SEQUENCE [LARGE SCALE GENOMIC DNA]</scope>
    <source>
        <strain evidence="3">LMG 21967 / CNCM I-2342 / ORS 2060</strain>
    </source>
</reference>
<dbReference type="KEGG" id="mno:Mnod_7661"/>
<dbReference type="AlphaFoldDB" id="B8IQU6"/>
<dbReference type="HOGENOM" id="CLU_2508916_0_0_5"/>
<keyword evidence="3" id="KW-1185">Reference proteome</keyword>
<dbReference type="Pfam" id="PF21834">
    <property type="entry name" value="DUF6894"/>
    <property type="match status" value="1"/>
</dbReference>
<dbReference type="Proteomes" id="UP000008207">
    <property type="component" value="Chromosome"/>
</dbReference>
<dbReference type="eggNOG" id="ENOG5030XND">
    <property type="taxonomic scope" value="Bacteria"/>
</dbReference>
<sequence length="85" mass="9776">MALYFFHFQNGPQLVRDVDGVYLASPADALERATRLAEGLLGEREIECDLLRSAIRVEDQHHRRVLCLPMTCAMARENRQRARAH</sequence>
<dbReference type="InterPro" id="IPR054189">
    <property type="entry name" value="DUF6894"/>
</dbReference>
<feature type="domain" description="DUF6894" evidence="1">
    <location>
        <begin position="3"/>
        <end position="71"/>
    </location>
</feature>
<gene>
    <name evidence="2" type="ordered locus">Mnod_7661</name>
</gene>
<organism evidence="2 3">
    <name type="scientific">Methylobacterium nodulans (strain LMG 21967 / CNCM I-2342 / ORS 2060)</name>
    <dbReference type="NCBI Taxonomy" id="460265"/>
    <lineage>
        <taxon>Bacteria</taxon>
        <taxon>Pseudomonadati</taxon>
        <taxon>Pseudomonadota</taxon>
        <taxon>Alphaproteobacteria</taxon>
        <taxon>Hyphomicrobiales</taxon>
        <taxon>Methylobacteriaceae</taxon>
        <taxon>Methylobacterium</taxon>
    </lineage>
</organism>
<protein>
    <recommendedName>
        <fullName evidence="1">DUF6894 domain-containing protein</fullName>
    </recommendedName>
</protein>
<dbReference type="EMBL" id="CP001349">
    <property type="protein sequence ID" value="ACL62391.1"/>
    <property type="molecule type" value="Genomic_DNA"/>
</dbReference>
<evidence type="ECO:0000259" key="1">
    <source>
        <dbReference type="Pfam" id="PF21834"/>
    </source>
</evidence>
<proteinExistence type="predicted"/>
<dbReference type="OrthoDB" id="7997053at2"/>
<accession>B8IQU6</accession>